<dbReference type="RefSeq" id="WP_349055819.1">
    <property type="nucleotide sequence ID" value="NZ_JBBMEJ010000001.1"/>
</dbReference>
<dbReference type="EMBL" id="JBBMEJ010000001">
    <property type="protein sequence ID" value="MEQ2369617.1"/>
    <property type="molecule type" value="Genomic_DNA"/>
</dbReference>
<comment type="caution">
    <text evidence="1">The sequence shown here is derived from an EMBL/GenBank/DDBJ whole genome shotgun (WGS) entry which is preliminary data.</text>
</comment>
<sequence length="123" mass="14693">MNQKKAYWFEQPYIPRMKNIAVAPLIQEDGRLSICVPGDDPPWSGVWNLTGKVILDGDDYFEFQCDDEVMHRRGGIYKFHALDIDTFRRETCQWISEGKQVTECCRTTEELHQWYLDHWTYNR</sequence>
<organism evidence="1 2">
    <name type="scientific">Blautia aquisgranensis</name>
    <dbReference type="NCBI Taxonomy" id="3133153"/>
    <lineage>
        <taxon>Bacteria</taxon>
        <taxon>Bacillati</taxon>
        <taxon>Bacillota</taxon>
        <taxon>Clostridia</taxon>
        <taxon>Lachnospirales</taxon>
        <taxon>Lachnospiraceae</taxon>
        <taxon>Blautia</taxon>
    </lineage>
</organism>
<keyword evidence="2" id="KW-1185">Reference proteome</keyword>
<protein>
    <recommendedName>
        <fullName evidence="3">Large polyvalent protein associated domain-containing protein</fullName>
    </recommendedName>
</protein>
<dbReference type="Proteomes" id="UP001473063">
    <property type="component" value="Unassembled WGS sequence"/>
</dbReference>
<accession>A0ABV1BAE5</accession>
<evidence type="ECO:0008006" key="3">
    <source>
        <dbReference type="Google" id="ProtNLM"/>
    </source>
</evidence>
<evidence type="ECO:0000313" key="2">
    <source>
        <dbReference type="Proteomes" id="UP001473063"/>
    </source>
</evidence>
<gene>
    <name evidence="1" type="ORF">WMO28_01430</name>
</gene>
<proteinExistence type="predicted"/>
<name>A0ABV1BAE5_9FIRM</name>
<reference evidence="1 2" key="1">
    <citation type="submission" date="2024-03" db="EMBL/GenBank/DDBJ databases">
        <title>Human intestinal bacterial collection.</title>
        <authorList>
            <person name="Pauvert C."/>
            <person name="Hitch T.C.A."/>
            <person name="Clavel T."/>
        </authorList>
    </citation>
    <scope>NUCLEOTIDE SEQUENCE [LARGE SCALE GENOMIC DNA]</scope>
    <source>
        <strain evidence="1 2">CLA-JM-H16</strain>
    </source>
</reference>
<evidence type="ECO:0000313" key="1">
    <source>
        <dbReference type="EMBL" id="MEQ2369617.1"/>
    </source>
</evidence>